<evidence type="ECO:0000259" key="7">
    <source>
        <dbReference type="PROSITE" id="PS50011"/>
    </source>
</evidence>
<sequence length="461" mass="52424">MSSYSSGEFGSAHNYDWTGSLLNDNYIVIKKIGFGSFSTVWLCYSLRHKTCFAIKILNPEDDRSGEKEIGVYKMLNKEKSSLLIHMIDNFIYVKEDEYVCIVLELMLCSAYDLLKLNNKNGFEPELVKKIIYDTLRAIAIVHKSGIIHTDVKPENMLIGGGGIGGDVVKLVAAFNEGDVTKLMLKATKDLKQMRGKDKPVGSIKERAVKQVVLNLIKSVSSGSIITERKERERCNSDSDRYDSPYVVDREEISSDDDRHEDIKQAPGEVLALDTGTLTIKLSDLGTCLKLDKIKYKEIQTRHYRAPEILLRLKYNEKCDIWSIGCCIYEFITGKVLFNPNSTETISCDRFHVCNLISKIGMIPENLIESSPRKDIFFKKNGLVRGVSELDSHEEPMKVTLTNKLRSMSMVTSNEVEMILDLITKMLRYEPDQRLSAEECLSHEWFKSFVKEVKSTSSKRKT</sequence>
<keyword evidence="4 8" id="KW-0418">Kinase</keyword>
<gene>
    <name evidence="8" type="ORF">Hyperionvirus41_10</name>
</gene>
<protein>
    <submittedName>
        <fullName evidence="8">Serine/threonine protein kinase</fullName>
    </submittedName>
</protein>
<dbReference type="SUPFAM" id="SSF56112">
    <property type="entry name" value="Protein kinase-like (PK-like)"/>
    <property type="match status" value="1"/>
</dbReference>
<dbReference type="Pfam" id="PF00069">
    <property type="entry name" value="Pkinase"/>
    <property type="match status" value="2"/>
</dbReference>
<evidence type="ECO:0000256" key="2">
    <source>
        <dbReference type="ARBA" id="ARBA00022679"/>
    </source>
</evidence>
<evidence type="ECO:0000256" key="6">
    <source>
        <dbReference type="PROSITE-ProRule" id="PRU10141"/>
    </source>
</evidence>
<keyword evidence="3 6" id="KW-0547">Nucleotide-binding</keyword>
<dbReference type="Gene3D" id="1.10.510.10">
    <property type="entry name" value="Transferase(Phosphotransferase) domain 1"/>
    <property type="match status" value="2"/>
</dbReference>
<dbReference type="GO" id="GO:0004674">
    <property type="term" value="F:protein serine/threonine kinase activity"/>
    <property type="evidence" value="ECO:0007669"/>
    <property type="project" value="UniProtKB-KW"/>
</dbReference>
<evidence type="ECO:0000256" key="4">
    <source>
        <dbReference type="ARBA" id="ARBA00022777"/>
    </source>
</evidence>
<dbReference type="InterPro" id="IPR017441">
    <property type="entry name" value="Protein_kinase_ATP_BS"/>
</dbReference>
<dbReference type="PROSITE" id="PS50011">
    <property type="entry name" value="PROTEIN_KINASE_DOM"/>
    <property type="match status" value="1"/>
</dbReference>
<evidence type="ECO:0000256" key="5">
    <source>
        <dbReference type="ARBA" id="ARBA00022840"/>
    </source>
</evidence>
<dbReference type="InterPro" id="IPR000719">
    <property type="entry name" value="Prot_kinase_dom"/>
</dbReference>
<dbReference type="PANTHER" id="PTHR24058:SF28">
    <property type="entry name" value="SERINE_THREONINE-PROTEIN KINASE MINIBRAIN"/>
    <property type="match status" value="1"/>
</dbReference>
<name>A0A3G5AG01_9VIRU</name>
<feature type="domain" description="Protein kinase" evidence="7">
    <location>
        <begin position="26"/>
        <end position="445"/>
    </location>
</feature>
<proteinExistence type="predicted"/>
<keyword evidence="5 6" id="KW-0067">ATP-binding</keyword>
<dbReference type="GO" id="GO:0005524">
    <property type="term" value="F:ATP binding"/>
    <property type="evidence" value="ECO:0007669"/>
    <property type="project" value="UniProtKB-UniRule"/>
</dbReference>
<dbReference type="SMART" id="SM00220">
    <property type="entry name" value="S_TKc"/>
    <property type="match status" value="1"/>
</dbReference>
<dbReference type="PROSITE" id="PS00108">
    <property type="entry name" value="PROTEIN_KINASE_ST"/>
    <property type="match status" value="1"/>
</dbReference>
<evidence type="ECO:0000256" key="1">
    <source>
        <dbReference type="ARBA" id="ARBA00022527"/>
    </source>
</evidence>
<dbReference type="InterPro" id="IPR050494">
    <property type="entry name" value="Ser_Thr_dual-spec_kinase"/>
</dbReference>
<accession>A0A3G5AG01</accession>
<reference evidence="8" key="1">
    <citation type="submission" date="2018-10" db="EMBL/GenBank/DDBJ databases">
        <title>Hidden diversity of soil giant viruses.</title>
        <authorList>
            <person name="Schulz F."/>
            <person name="Alteio L."/>
            <person name="Goudeau D."/>
            <person name="Ryan E.M."/>
            <person name="Malmstrom R.R."/>
            <person name="Blanchard J."/>
            <person name="Woyke T."/>
        </authorList>
    </citation>
    <scope>NUCLEOTIDE SEQUENCE</scope>
    <source>
        <strain evidence="8">HYV1</strain>
    </source>
</reference>
<dbReference type="Gene3D" id="3.30.200.20">
    <property type="entry name" value="Phosphorylase Kinase, domain 1"/>
    <property type="match status" value="1"/>
</dbReference>
<dbReference type="InterPro" id="IPR011009">
    <property type="entry name" value="Kinase-like_dom_sf"/>
</dbReference>
<evidence type="ECO:0000313" key="8">
    <source>
        <dbReference type="EMBL" id="AYV84823.1"/>
    </source>
</evidence>
<organism evidence="8">
    <name type="scientific">Hyperionvirus sp</name>
    <dbReference type="NCBI Taxonomy" id="2487770"/>
    <lineage>
        <taxon>Viruses</taxon>
        <taxon>Varidnaviria</taxon>
        <taxon>Bamfordvirae</taxon>
        <taxon>Nucleocytoviricota</taxon>
        <taxon>Megaviricetes</taxon>
        <taxon>Imitervirales</taxon>
        <taxon>Mimiviridae</taxon>
        <taxon>Klosneuvirinae</taxon>
    </lineage>
</organism>
<dbReference type="PANTHER" id="PTHR24058">
    <property type="entry name" value="DUAL SPECIFICITY PROTEIN KINASE"/>
    <property type="match status" value="1"/>
</dbReference>
<dbReference type="EMBL" id="MK072423">
    <property type="protein sequence ID" value="AYV84823.1"/>
    <property type="molecule type" value="Genomic_DNA"/>
</dbReference>
<dbReference type="InterPro" id="IPR008271">
    <property type="entry name" value="Ser/Thr_kinase_AS"/>
</dbReference>
<dbReference type="PROSITE" id="PS00107">
    <property type="entry name" value="PROTEIN_KINASE_ATP"/>
    <property type="match status" value="1"/>
</dbReference>
<evidence type="ECO:0000256" key="3">
    <source>
        <dbReference type="ARBA" id="ARBA00022741"/>
    </source>
</evidence>
<keyword evidence="2" id="KW-0808">Transferase</keyword>
<feature type="binding site" evidence="6">
    <location>
        <position position="55"/>
    </location>
    <ligand>
        <name>ATP</name>
        <dbReference type="ChEBI" id="CHEBI:30616"/>
    </ligand>
</feature>
<keyword evidence="1 8" id="KW-0723">Serine/threonine-protein kinase</keyword>